<dbReference type="PANTHER" id="PTHR30270:SF0">
    <property type="entry name" value="THIAMINE-MONOPHOSPHATE KINASE"/>
    <property type="match status" value="1"/>
</dbReference>
<evidence type="ECO:0000313" key="7">
    <source>
        <dbReference type="Proteomes" id="UP000011744"/>
    </source>
</evidence>
<comment type="caution">
    <text evidence="2">Lacks conserved residue(s) required for the propagation of feature annotation.</text>
</comment>
<feature type="domain" description="PurM-like N-terminal" evidence="4">
    <location>
        <begin position="31"/>
        <end position="143"/>
    </location>
</feature>
<evidence type="ECO:0000256" key="2">
    <source>
        <dbReference type="HAMAP-Rule" id="MF_02128"/>
    </source>
</evidence>
<feature type="binding site" evidence="2">
    <location>
        <position position="269"/>
    </location>
    <ligand>
        <name>substrate</name>
    </ligand>
</feature>
<feature type="binding site" evidence="2">
    <location>
        <position position="220"/>
    </location>
    <ligand>
        <name>Mg(2+)</name>
        <dbReference type="ChEBI" id="CHEBI:18420"/>
        <label>5</label>
    </ligand>
</feature>
<dbReference type="Gene3D" id="3.90.650.10">
    <property type="entry name" value="PurM-like C-terminal domain"/>
    <property type="match status" value="1"/>
</dbReference>
<feature type="binding site" evidence="2">
    <location>
        <position position="32"/>
    </location>
    <ligand>
        <name>Mg(2+)</name>
        <dbReference type="ChEBI" id="CHEBI:18420"/>
        <label>4</label>
    </ligand>
</feature>
<keyword evidence="2 6" id="KW-0418">Kinase</keyword>
<keyword evidence="7" id="KW-1185">Reference proteome</keyword>
<dbReference type="CDD" id="cd02194">
    <property type="entry name" value="ThiL"/>
    <property type="match status" value="1"/>
</dbReference>
<sequence length="337" mass="34023">MSGGAPDEFGLIAELFAPLAAGFPGALGLTDDAAFIPAEPGYDTVATMDSMVAGVHFLPDDPPDLVARKLIRVNLSDLAAKGAEPRLLLLSAAFPVGVGQDWLRAFGAGLAEDVREFAVHLIGGDTVSTPGPLTLTLTALGRVAAGRGLKRSGARAGDTIWVSGGIGDGALGLKAIRGQLPGLAAAHLEFLAGRYRLPQPRVGLGPRLVGLAHGAMDVSDGLVQDLGHLCRASGLAARIAAARVPLSPAAAAALGHDQSLLASVLAGGDDYEVLFTAPPGAEESLTRLSAELGVALTAIGSVAPGETGKVAVTGPDGRDVDVGQGGWRHFGDPQQGE</sequence>
<dbReference type="PANTHER" id="PTHR30270">
    <property type="entry name" value="THIAMINE-MONOPHOSPHATE KINASE"/>
    <property type="match status" value="1"/>
</dbReference>
<dbReference type="EMBL" id="AONQ01000027">
    <property type="protein sequence ID" value="EME69785.1"/>
    <property type="molecule type" value="Genomic_DNA"/>
</dbReference>
<feature type="binding site" evidence="2">
    <location>
        <position position="49"/>
    </location>
    <ligand>
        <name>Mg(2+)</name>
        <dbReference type="ChEBI" id="CHEBI:18420"/>
        <label>2</label>
    </ligand>
</feature>
<comment type="caution">
    <text evidence="6">The sequence shown here is derived from an EMBL/GenBank/DDBJ whole genome shotgun (WGS) entry which is preliminary data.</text>
</comment>
<evidence type="ECO:0000259" key="4">
    <source>
        <dbReference type="Pfam" id="PF00586"/>
    </source>
</evidence>
<dbReference type="GO" id="GO:0009030">
    <property type="term" value="F:thiamine-phosphate kinase activity"/>
    <property type="evidence" value="ECO:0007669"/>
    <property type="project" value="UniProtKB-UniRule"/>
</dbReference>
<evidence type="ECO:0000256" key="1">
    <source>
        <dbReference type="ARBA" id="ARBA00022977"/>
    </source>
</evidence>
<accession>M2Z636</accession>
<feature type="binding site" evidence="2">
    <location>
        <position position="32"/>
    </location>
    <ligand>
        <name>Mg(2+)</name>
        <dbReference type="ChEBI" id="CHEBI:18420"/>
        <label>3</label>
    </ligand>
</feature>
<feature type="binding site" evidence="2">
    <location>
        <position position="125"/>
    </location>
    <ligand>
        <name>Mg(2+)</name>
        <dbReference type="ChEBI" id="CHEBI:18420"/>
        <label>1</label>
    </ligand>
</feature>
<dbReference type="InterPro" id="IPR036676">
    <property type="entry name" value="PurM-like_C_sf"/>
</dbReference>
<dbReference type="RefSeq" id="WP_008617588.1">
    <property type="nucleotide sequence ID" value="NZ_AONQ01000027.1"/>
</dbReference>
<dbReference type="GO" id="GO:0005524">
    <property type="term" value="F:ATP binding"/>
    <property type="evidence" value="ECO:0007669"/>
    <property type="project" value="UniProtKB-UniRule"/>
</dbReference>
<dbReference type="GO" id="GO:0000287">
    <property type="term" value="F:magnesium ion binding"/>
    <property type="evidence" value="ECO:0007669"/>
    <property type="project" value="UniProtKB-UniRule"/>
</dbReference>
<dbReference type="PIRSF" id="PIRSF005303">
    <property type="entry name" value="Thiam_monoph_kin"/>
    <property type="match status" value="1"/>
</dbReference>
<feature type="binding site" evidence="2">
    <location>
        <position position="77"/>
    </location>
    <ligand>
        <name>Mg(2+)</name>
        <dbReference type="ChEBI" id="CHEBI:18420"/>
        <label>3</label>
    </ligand>
</feature>
<feature type="binding site" evidence="2">
    <location>
        <position position="217"/>
    </location>
    <ligand>
        <name>Mg(2+)</name>
        <dbReference type="ChEBI" id="CHEBI:18420"/>
        <label>3</label>
    </ligand>
</feature>
<dbReference type="NCBIfam" id="TIGR01379">
    <property type="entry name" value="thiL"/>
    <property type="match status" value="1"/>
</dbReference>
<dbReference type="SUPFAM" id="SSF56042">
    <property type="entry name" value="PurM C-terminal domain-like"/>
    <property type="match status" value="1"/>
</dbReference>
<feature type="binding site" evidence="2">
    <location>
        <position position="77"/>
    </location>
    <ligand>
        <name>Mg(2+)</name>
        <dbReference type="ChEBI" id="CHEBI:18420"/>
        <label>2</label>
    </ligand>
</feature>
<feature type="binding site" evidence="2">
    <location>
        <position position="47"/>
    </location>
    <ligand>
        <name>Mg(2+)</name>
        <dbReference type="ChEBI" id="CHEBI:18420"/>
        <label>4</label>
    </ligand>
</feature>
<dbReference type="Gene3D" id="3.30.1330.10">
    <property type="entry name" value="PurM-like, N-terminal domain"/>
    <property type="match status" value="1"/>
</dbReference>
<feature type="domain" description="PurM-like C-terminal" evidence="5">
    <location>
        <begin position="155"/>
        <end position="311"/>
    </location>
</feature>
<keyword evidence="1 2" id="KW-0784">Thiamine biosynthesis</keyword>
<dbReference type="Proteomes" id="UP000011744">
    <property type="component" value="Unassembled WGS sequence"/>
</dbReference>
<reference evidence="6 7" key="1">
    <citation type="journal article" date="2014" name="Genome Announc.">
        <title>Draft Genome Sequence of Magnetospirillum sp. Strain SO-1, a Freshwater Magnetotactic Bacterium Isolated from the Ol'khovka River, Russia.</title>
        <authorList>
            <person name="Grouzdev D.S."/>
            <person name="Dziuba M.V."/>
            <person name="Sukhacheva M.S."/>
            <person name="Mardanov A.V."/>
            <person name="Beletskiy A.V."/>
            <person name="Kuznetsov B.B."/>
            <person name="Skryabin K.G."/>
        </authorList>
    </citation>
    <scope>NUCLEOTIDE SEQUENCE [LARGE SCALE GENOMIC DNA]</scope>
    <source>
        <strain evidence="6 7">SO-1</strain>
    </source>
</reference>
<dbReference type="SUPFAM" id="SSF55326">
    <property type="entry name" value="PurM N-terminal domain-like"/>
    <property type="match status" value="1"/>
</dbReference>
<dbReference type="GO" id="GO:0009229">
    <property type="term" value="P:thiamine diphosphate biosynthetic process"/>
    <property type="evidence" value="ECO:0007669"/>
    <property type="project" value="UniProtKB-UniRule"/>
</dbReference>
<evidence type="ECO:0000313" key="6">
    <source>
        <dbReference type="EMBL" id="EME69785.1"/>
    </source>
</evidence>
<gene>
    <name evidence="2" type="primary">thiL</name>
    <name evidence="6" type="ORF">H261_11465</name>
</gene>
<comment type="catalytic activity">
    <reaction evidence="2">
        <text>thiamine phosphate + ATP = thiamine diphosphate + ADP</text>
        <dbReference type="Rhea" id="RHEA:15913"/>
        <dbReference type="ChEBI" id="CHEBI:30616"/>
        <dbReference type="ChEBI" id="CHEBI:37575"/>
        <dbReference type="ChEBI" id="CHEBI:58937"/>
        <dbReference type="ChEBI" id="CHEBI:456216"/>
        <dbReference type="EC" id="2.7.4.16"/>
    </reaction>
</comment>
<keyword evidence="2" id="KW-0808">Transferase</keyword>
<protein>
    <recommendedName>
        <fullName evidence="2">Thiamine-monophosphate kinase</fullName>
        <shortName evidence="2">TMP kinase</shortName>
        <shortName evidence="2">Thiamine-phosphate kinase</shortName>
        <ecNumber evidence="2">2.7.4.16</ecNumber>
    </recommendedName>
</protein>
<keyword evidence="2" id="KW-0479">Metal-binding</keyword>
<name>M2Z636_9PROT</name>
<dbReference type="InterPro" id="IPR010918">
    <property type="entry name" value="PurM-like_C_dom"/>
</dbReference>
<feature type="binding site" evidence="2">
    <location>
        <position position="56"/>
    </location>
    <ligand>
        <name>substrate</name>
    </ligand>
</feature>
<dbReference type="EC" id="2.7.4.16" evidence="2"/>
<organism evidence="6 7">
    <name type="scientific">Paramagnetospirillum caucaseum</name>
    <dbReference type="NCBI Taxonomy" id="1244869"/>
    <lineage>
        <taxon>Bacteria</taxon>
        <taxon>Pseudomonadati</taxon>
        <taxon>Pseudomonadota</taxon>
        <taxon>Alphaproteobacteria</taxon>
        <taxon>Rhodospirillales</taxon>
        <taxon>Magnetospirillaceae</taxon>
        <taxon>Paramagnetospirillum</taxon>
    </lineage>
</organism>
<dbReference type="OrthoDB" id="9802811at2"/>
<keyword evidence="2" id="KW-0460">Magnesium</keyword>
<feature type="binding site" evidence="2">
    <location>
        <position position="49"/>
    </location>
    <ligand>
        <name>Mg(2+)</name>
        <dbReference type="ChEBI" id="CHEBI:18420"/>
        <label>1</label>
    </ligand>
</feature>
<evidence type="ECO:0000256" key="3">
    <source>
        <dbReference type="SAM" id="MobiDB-lite"/>
    </source>
</evidence>
<dbReference type="eggNOG" id="COG0611">
    <property type="taxonomic scope" value="Bacteria"/>
</dbReference>
<feature type="binding site" evidence="2">
    <location>
        <position position="219"/>
    </location>
    <ligand>
        <name>ATP</name>
        <dbReference type="ChEBI" id="CHEBI:30616"/>
    </ligand>
</feature>
<dbReference type="InterPro" id="IPR016188">
    <property type="entry name" value="PurM-like_N"/>
</dbReference>
<feature type="binding site" evidence="2">
    <location>
        <position position="151"/>
    </location>
    <ligand>
        <name>ATP</name>
        <dbReference type="ChEBI" id="CHEBI:30616"/>
    </ligand>
</feature>
<dbReference type="Pfam" id="PF00586">
    <property type="entry name" value="AIRS"/>
    <property type="match status" value="1"/>
</dbReference>
<dbReference type="UniPathway" id="UPA00060">
    <property type="reaction ID" value="UER00142"/>
</dbReference>
<feature type="binding site" evidence="2">
    <location>
        <position position="327"/>
    </location>
    <ligand>
        <name>substrate</name>
    </ligand>
</feature>
<feature type="region of interest" description="Disordered" evidence="3">
    <location>
        <begin position="313"/>
        <end position="337"/>
    </location>
</feature>
<keyword evidence="2" id="KW-0547">Nucleotide-binding</keyword>
<keyword evidence="2" id="KW-0067">ATP-binding</keyword>
<comment type="miscellaneous">
    <text evidence="2">Reaction mechanism of ThiL seems to utilize a direct, inline transfer of the gamma-phosphate of ATP to TMP rather than a phosphorylated enzyme intermediate.</text>
</comment>
<dbReference type="STRING" id="1244869.H261_11465"/>
<comment type="pathway">
    <text evidence="2">Cofactor biosynthesis; thiamine diphosphate biosynthesis; thiamine diphosphate from thiamine phosphate: step 1/1.</text>
</comment>
<dbReference type="AlphaFoldDB" id="M2Z636"/>
<dbReference type="InterPro" id="IPR006283">
    <property type="entry name" value="ThiL-like"/>
</dbReference>
<evidence type="ECO:0000259" key="5">
    <source>
        <dbReference type="Pfam" id="PF02769"/>
    </source>
</evidence>
<dbReference type="PATRIC" id="fig|1244869.3.peg.2311"/>
<proteinExistence type="inferred from homology"/>
<feature type="binding site" evidence="2">
    <location>
        <begin position="124"/>
        <end position="125"/>
    </location>
    <ligand>
        <name>ATP</name>
        <dbReference type="ChEBI" id="CHEBI:30616"/>
    </ligand>
</feature>
<comment type="function">
    <text evidence="2">Catalyzes the ATP-dependent phosphorylation of thiamine-monophosphate (TMP) to form thiamine-pyrophosphate (TPP), the active form of vitamin B1.</text>
</comment>
<dbReference type="InterPro" id="IPR036921">
    <property type="entry name" value="PurM-like_N_sf"/>
</dbReference>
<feature type="binding site" evidence="2">
    <location>
        <position position="77"/>
    </location>
    <ligand>
        <name>Mg(2+)</name>
        <dbReference type="ChEBI" id="CHEBI:18420"/>
        <label>4</label>
    </ligand>
</feature>
<comment type="similarity">
    <text evidence="2">Belongs to the thiamine-monophosphate kinase family.</text>
</comment>
<dbReference type="Pfam" id="PF02769">
    <property type="entry name" value="AIRS_C"/>
    <property type="match status" value="1"/>
</dbReference>
<dbReference type="GO" id="GO:0009228">
    <property type="term" value="P:thiamine biosynthetic process"/>
    <property type="evidence" value="ECO:0007669"/>
    <property type="project" value="UniProtKB-KW"/>
</dbReference>
<dbReference type="HAMAP" id="MF_02128">
    <property type="entry name" value="TMP_kinase"/>
    <property type="match status" value="1"/>
</dbReference>